<dbReference type="AlphaFoldDB" id="W9QR61"/>
<proteinExistence type="predicted"/>
<evidence type="ECO:0000313" key="6">
    <source>
        <dbReference type="Proteomes" id="UP000030645"/>
    </source>
</evidence>
<dbReference type="Gene3D" id="3.80.10.10">
    <property type="entry name" value="Ribonuclease Inhibitor"/>
    <property type="match status" value="1"/>
</dbReference>
<dbReference type="InterPro" id="IPR055414">
    <property type="entry name" value="LRR_R13L4/SHOC2-like"/>
</dbReference>
<dbReference type="Pfam" id="PF23559">
    <property type="entry name" value="WHD_DRP"/>
    <property type="match status" value="1"/>
</dbReference>
<dbReference type="SUPFAM" id="SSF52058">
    <property type="entry name" value="L domain-like"/>
    <property type="match status" value="1"/>
</dbReference>
<dbReference type="PANTHER" id="PTHR36766">
    <property type="entry name" value="PLANT BROAD-SPECTRUM MILDEW RESISTANCE PROTEIN RPW8"/>
    <property type="match status" value="1"/>
</dbReference>
<organism evidence="5 6">
    <name type="scientific">Morus notabilis</name>
    <dbReference type="NCBI Taxonomy" id="981085"/>
    <lineage>
        <taxon>Eukaryota</taxon>
        <taxon>Viridiplantae</taxon>
        <taxon>Streptophyta</taxon>
        <taxon>Embryophyta</taxon>
        <taxon>Tracheophyta</taxon>
        <taxon>Spermatophyta</taxon>
        <taxon>Magnoliopsida</taxon>
        <taxon>eudicotyledons</taxon>
        <taxon>Gunneridae</taxon>
        <taxon>Pentapetalae</taxon>
        <taxon>rosids</taxon>
        <taxon>fabids</taxon>
        <taxon>Rosales</taxon>
        <taxon>Moraceae</taxon>
        <taxon>Moreae</taxon>
        <taxon>Morus</taxon>
    </lineage>
</organism>
<sequence>MAEGFIQCNSNSGGKEPEDVGNDYFNDLQWMSFFQEMRREENGIVLRYKMHDVIHDLAQSVIGSDYLSGSGLRILKGWIGDLLHLKYLDLSHARIKKLPREIEGLVSLETLNLFHCYDLIELPDLRKMNRLRHLNNDDCSSLTQMLSNKKAVSSDILSSHITQLQTLPSFVVGDLNDFYYLKSLQLRGSLKVTHLENAAGQEFRSQFARIESLGLYWGTDEGCPNMNPEEECVCFQYQGRQKTSSSRKSRRKIPDPFQAELLLDNFKPADSL</sequence>
<feature type="domain" description="Disease resistance protein winged helix" evidence="3">
    <location>
        <begin position="1"/>
        <end position="58"/>
    </location>
</feature>
<dbReference type="STRING" id="981085.W9QR61"/>
<protein>
    <submittedName>
        <fullName evidence="5">Uncharacterized protein</fullName>
    </submittedName>
</protein>
<evidence type="ECO:0000259" key="3">
    <source>
        <dbReference type="Pfam" id="PF23559"/>
    </source>
</evidence>
<keyword evidence="6" id="KW-1185">Reference proteome</keyword>
<keyword evidence="1" id="KW-0677">Repeat</keyword>
<evidence type="ECO:0000256" key="1">
    <source>
        <dbReference type="ARBA" id="ARBA00022737"/>
    </source>
</evidence>
<evidence type="ECO:0000259" key="4">
    <source>
        <dbReference type="Pfam" id="PF23598"/>
    </source>
</evidence>
<dbReference type="GO" id="GO:0006952">
    <property type="term" value="P:defense response"/>
    <property type="evidence" value="ECO:0007669"/>
    <property type="project" value="UniProtKB-KW"/>
</dbReference>
<accession>W9QR61</accession>
<dbReference type="EMBL" id="KE344039">
    <property type="protein sequence ID" value="EXB51445.1"/>
    <property type="molecule type" value="Genomic_DNA"/>
</dbReference>
<feature type="domain" description="Disease resistance R13L4/SHOC-2-like LRR" evidence="4">
    <location>
        <begin position="79"/>
        <end position="216"/>
    </location>
</feature>
<gene>
    <name evidence="5" type="ORF">L484_010424</name>
</gene>
<evidence type="ECO:0000256" key="2">
    <source>
        <dbReference type="ARBA" id="ARBA00022821"/>
    </source>
</evidence>
<dbReference type="InterPro" id="IPR058922">
    <property type="entry name" value="WHD_DRP"/>
</dbReference>
<dbReference type="PANTHER" id="PTHR36766:SF70">
    <property type="entry name" value="DISEASE RESISTANCE PROTEIN RGA4"/>
    <property type="match status" value="1"/>
</dbReference>
<dbReference type="Proteomes" id="UP000030645">
    <property type="component" value="Unassembled WGS sequence"/>
</dbReference>
<dbReference type="InterPro" id="IPR032675">
    <property type="entry name" value="LRR_dom_sf"/>
</dbReference>
<dbReference type="Pfam" id="PF23598">
    <property type="entry name" value="LRR_14"/>
    <property type="match status" value="1"/>
</dbReference>
<name>W9QR61_9ROSA</name>
<keyword evidence="2" id="KW-0611">Plant defense</keyword>
<evidence type="ECO:0000313" key="5">
    <source>
        <dbReference type="EMBL" id="EXB51445.1"/>
    </source>
</evidence>
<reference evidence="6" key="1">
    <citation type="submission" date="2013-01" db="EMBL/GenBank/DDBJ databases">
        <title>Draft Genome Sequence of a Mulberry Tree, Morus notabilis C.K. Schneid.</title>
        <authorList>
            <person name="He N."/>
            <person name="Zhao S."/>
        </authorList>
    </citation>
    <scope>NUCLEOTIDE SEQUENCE</scope>
</reference>
<dbReference type="eggNOG" id="KOG4658">
    <property type="taxonomic scope" value="Eukaryota"/>
</dbReference>